<dbReference type="GO" id="GO:0009055">
    <property type="term" value="F:electron transfer activity"/>
    <property type="evidence" value="ECO:0007669"/>
    <property type="project" value="InterPro"/>
</dbReference>
<evidence type="ECO:0000313" key="15">
    <source>
        <dbReference type="Proteomes" id="UP000464495"/>
    </source>
</evidence>
<dbReference type="InterPro" id="IPR014314">
    <property type="entry name" value="Succ_DH_cytb556"/>
</dbReference>
<evidence type="ECO:0000256" key="12">
    <source>
        <dbReference type="PIRSR" id="PIRSR000178-1"/>
    </source>
</evidence>
<evidence type="ECO:0000256" key="13">
    <source>
        <dbReference type="SAM" id="Phobius"/>
    </source>
</evidence>
<organism evidence="14 15">
    <name type="scientific">Algicella marina</name>
    <dbReference type="NCBI Taxonomy" id="2683284"/>
    <lineage>
        <taxon>Bacteria</taxon>
        <taxon>Pseudomonadati</taxon>
        <taxon>Pseudomonadota</taxon>
        <taxon>Alphaproteobacteria</taxon>
        <taxon>Rhodobacterales</taxon>
        <taxon>Paracoccaceae</taxon>
        <taxon>Algicella</taxon>
    </lineage>
</organism>
<dbReference type="GO" id="GO:0016020">
    <property type="term" value="C:membrane"/>
    <property type="evidence" value="ECO:0007669"/>
    <property type="project" value="UniProtKB-SubCell"/>
</dbReference>
<comment type="subcellular location">
    <subcellularLocation>
        <location evidence="2">Membrane</location>
        <topology evidence="2">Multi-pass membrane protein</topology>
    </subcellularLocation>
</comment>
<feature type="transmembrane region" description="Helical" evidence="13">
    <location>
        <begin position="21"/>
        <end position="48"/>
    </location>
</feature>
<dbReference type="SUPFAM" id="SSF81343">
    <property type="entry name" value="Fumarate reductase respiratory complex transmembrane subunits"/>
    <property type="match status" value="1"/>
</dbReference>
<keyword evidence="8 13" id="KW-1133">Transmembrane helix</keyword>
<evidence type="ECO:0000256" key="9">
    <source>
        <dbReference type="ARBA" id="ARBA00023004"/>
    </source>
</evidence>
<dbReference type="Proteomes" id="UP000464495">
    <property type="component" value="Chromosome"/>
</dbReference>
<dbReference type="Gene3D" id="1.20.1300.10">
    <property type="entry name" value="Fumarate reductase/succinate dehydrogenase, transmembrane subunit"/>
    <property type="match status" value="1"/>
</dbReference>
<dbReference type="PANTHER" id="PTHR10978:SF5">
    <property type="entry name" value="SUCCINATE DEHYDROGENASE CYTOCHROME B560 SUBUNIT, MITOCHONDRIAL"/>
    <property type="match status" value="1"/>
</dbReference>
<dbReference type="PIRSF" id="PIRSF000178">
    <property type="entry name" value="SDH_cyt_b560"/>
    <property type="match status" value="1"/>
</dbReference>
<dbReference type="RefSeq" id="WP_161862812.1">
    <property type="nucleotide sequence ID" value="NZ_CP046620.1"/>
</dbReference>
<gene>
    <name evidence="14" type="primary">sdhC</name>
    <name evidence="14" type="ORF">GO499_14330</name>
</gene>
<evidence type="ECO:0000256" key="5">
    <source>
        <dbReference type="ARBA" id="ARBA00022617"/>
    </source>
</evidence>
<comment type="function">
    <text evidence="1">Membrane-anchoring subunit of succinate dehydrogenase (SDH).</text>
</comment>
<keyword evidence="7 12" id="KW-0479">Metal-binding</keyword>
<dbReference type="KEGG" id="amaq:GO499_14330"/>
<sequence>MADVNRGNRPLSPHVTVQRPALNWITSIVSRAVAIGLSLTILLVVWWFVALSSGEGAFRFADDLITSWIGGLILIGSLAALWFHVLVGIRHLYWDTGSGYEIDKIDKSSYVVIGGTVVLTLITLIVAF</sequence>
<protein>
    <recommendedName>
        <fullName evidence="4">Succinate dehydrogenase cytochrome b556 subunit</fullName>
    </recommendedName>
</protein>
<keyword evidence="15" id="KW-1185">Reference proteome</keyword>
<evidence type="ECO:0000256" key="8">
    <source>
        <dbReference type="ARBA" id="ARBA00022989"/>
    </source>
</evidence>
<dbReference type="AlphaFoldDB" id="A0A6P1T013"/>
<reference evidence="14 15" key="1">
    <citation type="submission" date="2019-12" db="EMBL/GenBank/DDBJ databases">
        <title>Complete genome sequence of Algicella marina strain 9Alg 56(T) isolated from the red alga Tichocarpus crinitus.</title>
        <authorList>
            <person name="Kim S.-G."/>
            <person name="Nedashkovskaya O.I."/>
        </authorList>
    </citation>
    <scope>NUCLEOTIDE SEQUENCE [LARGE SCALE GENOMIC DNA]</scope>
    <source>
        <strain evidence="14 15">9Alg 56</strain>
    </source>
</reference>
<dbReference type="InterPro" id="IPR034804">
    <property type="entry name" value="SQR/QFR_C/D"/>
</dbReference>
<evidence type="ECO:0000256" key="7">
    <source>
        <dbReference type="ARBA" id="ARBA00022723"/>
    </source>
</evidence>
<dbReference type="InterPro" id="IPR018495">
    <property type="entry name" value="Succ_DH_cyt_bsu_CS"/>
</dbReference>
<evidence type="ECO:0000256" key="6">
    <source>
        <dbReference type="ARBA" id="ARBA00022692"/>
    </source>
</evidence>
<comment type="cofactor">
    <cofactor evidence="12">
        <name>heme</name>
        <dbReference type="ChEBI" id="CHEBI:30413"/>
    </cofactor>
    <text evidence="12">The heme is bound between the two transmembrane subunits.</text>
</comment>
<comment type="subunit">
    <text evidence="11">Part of an enzyme complex containing four subunits: a flavoprotein, an iron-sulfur protein, plus two membrane-anchoring proteins, SdhC and SdhD. The complex can form homotrimers.</text>
</comment>
<comment type="similarity">
    <text evidence="3">Belongs to the cytochrome b560 family.</text>
</comment>
<keyword evidence="9 12" id="KW-0408">Iron</keyword>
<dbReference type="Pfam" id="PF01127">
    <property type="entry name" value="Sdh_cyt"/>
    <property type="match status" value="1"/>
</dbReference>
<evidence type="ECO:0000256" key="11">
    <source>
        <dbReference type="ARBA" id="ARBA00025912"/>
    </source>
</evidence>
<dbReference type="GO" id="GO:0046872">
    <property type="term" value="F:metal ion binding"/>
    <property type="evidence" value="ECO:0007669"/>
    <property type="project" value="UniProtKB-KW"/>
</dbReference>
<feature type="binding site" description="axial binding residue" evidence="12">
    <location>
        <position position="84"/>
    </location>
    <ligand>
        <name>heme</name>
        <dbReference type="ChEBI" id="CHEBI:30413"/>
        <note>ligand shared with second transmembrane subunit</note>
    </ligand>
    <ligandPart>
        <name>Fe</name>
        <dbReference type="ChEBI" id="CHEBI:18248"/>
    </ligandPart>
</feature>
<evidence type="ECO:0000256" key="1">
    <source>
        <dbReference type="ARBA" id="ARBA00004050"/>
    </source>
</evidence>
<dbReference type="NCBIfam" id="TIGR02970">
    <property type="entry name" value="succ_dehyd_cytB"/>
    <property type="match status" value="1"/>
</dbReference>
<feature type="transmembrane region" description="Helical" evidence="13">
    <location>
        <begin position="68"/>
        <end position="89"/>
    </location>
</feature>
<proteinExistence type="inferred from homology"/>
<dbReference type="PANTHER" id="PTHR10978">
    <property type="entry name" value="SUCCINATE DEHYDROGENASE CYTOCHROME B560 SUBUNIT"/>
    <property type="match status" value="1"/>
</dbReference>
<dbReference type="CDD" id="cd03499">
    <property type="entry name" value="SQR_TypeC_SdhC"/>
    <property type="match status" value="1"/>
</dbReference>
<keyword evidence="5 12" id="KW-0349">Heme</keyword>
<feature type="transmembrane region" description="Helical" evidence="13">
    <location>
        <begin position="110"/>
        <end position="127"/>
    </location>
</feature>
<evidence type="ECO:0000256" key="4">
    <source>
        <dbReference type="ARBA" id="ARBA00020076"/>
    </source>
</evidence>
<keyword evidence="6 13" id="KW-0812">Transmembrane</keyword>
<name>A0A6P1T013_9RHOB</name>
<evidence type="ECO:0000313" key="14">
    <source>
        <dbReference type="EMBL" id="QHQ36264.1"/>
    </source>
</evidence>
<dbReference type="GO" id="GO:0006099">
    <property type="term" value="P:tricarboxylic acid cycle"/>
    <property type="evidence" value="ECO:0007669"/>
    <property type="project" value="InterPro"/>
</dbReference>
<evidence type="ECO:0000256" key="10">
    <source>
        <dbReference type="ARBA" id="ARBA00023136"/>
    </source>
</evidence>
<dbReference type="PROSITE" id="PS01001">
    <property type="entry name" value="SDH_CYT_2"/>
    <property type="match status" value="1"/>
</dbReference>
<keyword evidence="10 13" id="KW-0472">Membrane</keyword>
<accession>A0A6P1T013</accession>
<dbReference type="InterPro" id="IPR000701">
    <property type="entry name" value="SuccDH_FuR_B_TM-su"/>
</dbReference>
<dbReference type="EMBL" id="CP046620">
    <property type="protein sequence ID" value="QHQ36264.1"/>
    <property type="molecule type" value="Genomic_DNA"/>
</dbReference>
<evidence type="ECO:0000256" key="2">
    <source>
        <dbReference type="ARBA" id="ARBA00004141"/>
    </source>
</evidence>
<evidence type="ECO:0000256" key="3">
    <source>
        <dbReference type="ARBA" id="ARBA00007244"/>
    </source>
</evidence>